<proteinExistence type="predicted"/>
<evidence type="ECO:0000259" key="3">
    <source>
        <dbReference type="PROSITE" id="PS50110"/>
    </source>
</evidence>
<name>A0A7C3SJ81_9BACT</name>
<dbReference type="InterPro" id="IPR011006">
    <property type="entry name" value="CheY-like_superfamily"/>
</dbReference>
<accession>A0A7C3SJ81</accession>
<evidence type="ECO:0000313" key="4">
    <source>
        <dbReference type="EMBL" id="HGB15002.1"/>
    </source>
</evidence>
<evidence type="ECO:0000256" key="2">
    <source>
        <dbReference type="PROSITE-ProRule" id="PRU00169"/>
    </source>
</evidence>
<feature type="modified residue" description="4-aspartylphosphate" evidence="2">
    <location>
        <position position="97"/>
    </location>
</feature>
<dbReference type="GO" id="GO:0000160">
    <property type="term" value="P:phosphorelay signal transduction system"/>
    <property type="evidence" value="ECO:0007669"/>
    <property type="project" value="InterPro"/>
</dbReference>
<dbReference type="EMBL" id="DTHB01000048">
    <property type="protein sequence ID" value="HGB15002.1"/>
    <property type="molecule type" value="Genomic_DNA"/>
</dbReference>
<organism evidence="4">
    <name type="scientific">Desulfobacca acetoxidans</name>
    <dbReference type="NCBI Taxonomy" id="60893"/>
    <lineage>
        <taxon>Bacteria</taxon>
        <taxon>Pseudomonadati</taxon>
        <taxon>Thermodesulfobacteriota</taxon>
        <taxon>Desulfobaccia</taxon>
        <taxon>Desulfobaccales</taxon>
        <taxon>Desulfobaccaceae</taxon>
        <taxon>Desulfobacca</taxon>
    </lineage>
</organism>
<dbReference type="AlphaFoldDB" id="A0A7C3SJ81"/>
<reference evidence="4" key="1">
    <citation type="journal article" date="2020" name="mSystems">
        <title>Genome- and Community-Level Interaction Insights into Carbon Utilization and Element Cycling Functions of Hydrothermarchaeota in Hydrothermal Sediment.</title>
        <authorList>
            <person name="Zhou Z."/>
            <person name="Liu Y."/>
            <person name="Xu W."/>
            <person name="Pan J."/>
            <person name="Luo Z.H."/>
            <person name="Li M."/>
        </authorList>
    </citation>
    <scope>NUCLEOTIDE SEQUENCE [LARGE SCALE GENOMIC DNA]</scope>
    <source>
        <strain evidence="4">SpSt-776</strain>
    </source>
</reference>
<dbReference type="CDD" id="cd00156">
    <property type="entry name" value="REC"/>
    <property type="match status" value="1"/>
</dbReference>
<sequence length="168" mass="19079">MRNFGPYPSSMEVCLPIGGENPWGRRSPKTRRQGNFMTIKARRPSIRILLVDDDPLICTLGRKLLENLGYRVDVARAGAEALRLYRKRRRPDLVILDYHLPGDSGSHILEQLKDLDPEVRVLLASGFLPPQEVAQLRKQGACGLILKPFRLRELETRIRQILAGQVGF</sequence>
<dbReference type="PANTHER" id="PTHR44591:SF3">
    <property type="entry name" value="RESPONSE REGULATORY DOMAIN-CONTAINING PROTEIN"/>
    <property type="match status" value="1"/>
</dbReference>
<keyword evidence="1 2" id="KW-0597">Phosphoprotein</keyword>
<dbReference type="Pfam" id="PF00072">
    <property type="entry name" value="Response_reg"/>
    <property type="match status" value="1"/>
</dbReference>
<comment type="caution">
    <text evidence="4">The sequence shown here is derived from an EMBL/GenBank/DDBJ whole genome shotgun (WGS) entry which is preliminary data.</text>
</comment>
<dbReference type="SUPFAM" id="SSF52172">
    <property type="entry name" value="CheY-like"/>
    <property type="match status" value="1"/>
</dbReference>
<dbReference type="InterPro" id="IPR001789">
    <property type="entry name" value="Sig_transdc_resp-reg_receiver"/>
</dbReference>
<dbReference type="Gene3D" id="3.40.50.2300">
    <property type="match status" value="1"/>
</dbReference>
<gene>
    <name evidence="4" type="ORF">ENV62_07190</name>
</gene>
<dbReference type="SMART" id="SM00448">
    <property type="entry name" value="REC"/>
    <property type="match status" value="1"/>
</dbReference>
<dbReference type="PROSITE" id="PS50110">
    <property type="entry name" value="RESPONSE_REGULATORY"/>
    <property type="match status" value="1"/>
</dbReference>
<protein>
    <submittedName>
        <fullName evidence="4">Response regulator</fullName>
    </submittedName>
</protein>
<dbReference type="PANTHER" id="PTHR44591">
    <property type="entry name" value="STRESS RESPONSE REGULATOR PROTEIN 1"/>
    <property type="match status" value="1"/>
</dbReference>
<evidence type="ECO:0000256" key="1">
    <source>
        <dbReference type="ARBA" id="ARBA00022553"/>
    </source>
</evidence>
<feature type="domain" description="Response regulatory" evidence="3">
    <location>
        <begin position="47"/>
        <end position="162"/>
    </location>
</feature>
<dbReference type="InterPro" id="IPR050595">
    <property type="entry name" value="Bact_response_regulator"/>
</dbReference>